<name>A0AC61RFG4_9BACT</name>
<reference evidence="1" key="1">
    <citation type="submission" date="2019-04" db="EMBL/GenBank/DDBJ databases">
        <title>Microbes associate with the intestines of laboratory mice.</title>
        <authorList>
            <person name="Navarre W."/>
            <person name="Wong E."/>
            <person name="Huang K."/>
            <person name="Tropini C."/>
            <person name="Ng K."/>
            <person name="Yu B."/>
        </authorList>
    </citation>
    <scope>NUCLEOTIDE SEQUENCE</scope>
    <source>
        <strain evidence="1">NM04_E33</strain>
    </source>
</reference>
<dbReference type="Proteomes" id="UP000306319">
    <property type="component" value="Unassembled WGS sequence"/>
</dbReference>
<evidence type="ECO:0000313" key="2">
    <source>
        <dbReference type="Proteomes" id="UP000306319"/>
    </source>
</evidence>
<evidence type="ECO:0000313" key="1">
    <source>
        <dbReference type="EMBL" id="TGY78927.1"/>
    </source>
</evidence>
<protein>
    <submittedName>
        <fullName evidence="1">Dicarboxylate/amino acid:cation symporter</fullName>
    </submittedName>
</protein>
<sequence length="401" mass="42303">MKKSNKQTLIWVGALVLGVVLGLLNVEMINSTMTVLAQIFARLFQLIAIPTIAVAVVATMMNLGAEKGTVKIFRCAMTYTLLTTIIAAAVGVSIYYIVSPSNLSADFMANGDAAVSADFSGESYSDHLLNVIPNNLLTPLLDGNVLGVLLMAFAIGIGISKLPESNSKTTLKSFIEGVQNLLFLLIKWLIAILPIGIVAFAAQLTAQVSGGLVADSLGKYILVVLAANCSQMFIVLPLFLLSHGINPVKAVKAMGPALLTAFFTKSSAATLPLTISSAEERMGVKPKVARFVLPLCTTLNMNGCAAFIAITSIFVMQNAGMALSFWEVLLWVGIASIAAVGNAGVPMGCYFLTLSLMSGVEGGVAILGVILPIYTIIDMVETCENVWSDSTVAIVTDRLTK</sequence>
<comment type="caution">
    <text evidence="1">The sequence shown here is derived from an EMBL/GenBank/DDBJ whole genome shotgun (WGS) entry which is preliminary data.</text>
</comment>
<accession>A0AC61RFG4</accession>
<dbReference type="EMBL" id="SRYB01000009">
    <property type="protein sequence ID" value="TGY78927.1"/>
    <property type="molecule type" value="Genomic_DNA"/>
</dbReference>
<organism evidence="1 2">
    <name type="scientific">Lepagella muris</name>
    <dbReference type="NCBI Taxonomy" id="3032870"/>
    <lineage>
        <taxon>Bacteria</taxon>
        <taxon>Pseudomonadati</taxon>
        <taxon>Bacteroidota</taxon>
        <taxon>Bacteroidia</taxon>
        <taxon>Bacteroidales</taxon>
        <taxon>Muribaculaceae</taxon>
        <taxon>Lepagella</taxon>
    </lineage>
</organism>
<keyword evidence="2" id="KW-1185">Reference proteome</keyword>
<proteinExistence type="predicted"/>
<gene>
    <name evidence="1" type="ORF">E5331_07615</name>
</gene>